<accession>A0A2V4SXM9</accession>
<dbReference type="AlphaFoldDB" id="A0A2V4SXM9"/>
<proteinExistence type="predicted"/>
<comment type="caution">
    <text evidence="2">The sequence shown here is derived from an EMBL/GenBank/DDBJ whole genome shotgun (WGS) entry which is preliminary data.</text>
</comment>
<evidence type="ECO:0000313" key="3">
    <source>
        <dbReference type="Proteomes" id="UP000247772"/>
    </source>
</evidence>
<reference evidence="2 3" key="1">
    <citation type="submission" date="2018-06" db="EMBL/GenBank/DDBJ databases">
        <title>Genomic Encyclopedia of Type Strains, Phase IV (KMG-V): Genome sequencing to study the core and pangenomes of soil and plant-associated prokaryotes.</title>
        <authorList>
            <person name="Whitman W."/>
        </authorList>
    </citation>
    <scope>NUCLEOTIDE SEQUENCE [LARGE SCALE GENOMIC DNA]</scope>
    <source>
        <strain evidence="2 3">SRCL-318</strain>
    </source>
</reference>
<organism evidence="2 3">
    <name type="scientific">Paraburkholderia silvatlantica</name>
    <dbReference type="NCBI Taxonomy" id="321895"/>
    <lineage>
        <taxon>Bacteria</taxon>
        <taxon>Pseudomonadati</taxon>
        <taxon>Pseudomonadota</taxon>
        <taxon>Betaproteobacteria</taxon>
        <taxon>Burkholderiales</taxon>
        <taxon>Burkholderiaceae</taxon>
        <taxon>Paraburkholderia</taxon>
    </lineage>
</organism>
<feature type="region of interest" description="Disordered" evidence="1">
    <location>
        <begin position="95"/>
        <end position="114"/>
    </location>
</feature>
<dbReference type="EMBL" id="QJSQ01000049">
    <property type="protein sequence ID" value="PYE13177.1"/>
    <property type="molecule type" value="Genomic_DNA"/>
</dbReference>
<feature type="region of interest" description="Disordered" evidence="1">
    <location>
        <begin position="1"/>
        <end position="23"/>
    </location>
</feature>
<dbReference type="RefSeq" id="WP_244307228.1">
    <property type="nucleotide sequence ID" value="NZ_QJSQ01000049.1"/>
</dbReference>
<gene>
    <name evidence="2" type="ORF">C7410_14925</name>
</gene>
<protein>
    <submittedName>
        <fullName evidence="2">Uncharacterized protein</fullName>
    </submittedName>
</protein>
<sequence length="114" mass="12468">MKKKPLEPPARPPGRAAPRREGGAIFAAGVPDSETQPRYAAMNGRFHALIVEAAHNLAVSAAPGRGDKVSFVSPGTVAFDKAAQQRQFMMRSYARHSRRMRHGAYPTQNDMIEP</sequence>
<name>A0A2V4SXM9_9BURK</name>
<dbReference type="Proteomes" id="UP000247772">
    <property type="component" value="Unassembled WGS sequence"/>
</dbReference>
<evidence type="ECO:0000256" key="1">
    <source>
        <dbReference type="SAM" id="MobiDB-lite"/>
    </source>
</evidence>
<evidence type="ECO:0000313" key="2">
    <source>
        <dbReference type="EMBL" id="PYE13177.1"/>
    </source>
</evidence>